<dbReference type="InterPro" id="IPR051922">
    <property type="entry name" value="Bact_Sporulation_Assoc"/>
</dbReference>
<dbReference type="NCBIfam" id="TIGR02669">
    <property type="entry name" value="SpoIID_LytB"/>
    <property type="match status" value="1"/>
</dbReference>
<accession>A0A9D2KNF1</accession>
<protein>
    <submittedName>
        <fullName evidence="3">SpoIID/LytB domain-containing protein</fullName>
    </submittedName>
</protein>
<dbReference type="Pfam" id="PF08486">
    <property type="entry name" value="SpoIID"/>
    <property type="match status" value="1"/>
</dbReference>
<reference evidence="3" key="1">
    <citation type="journal article" date="2021" name="PeerJ">
        <title>Extensive microbial diversity within the chicken gut microbiome revealed by metagenomics and culture.</title>
        <authorList>
            <person name="Gilroy R."/>
            <person name="Ravi A."/>
            <person name="Getino M."/>
            <person name="Pursley I."/>
            <person name="Horton D.L."/>
            <person name="Alikhan N.F."/>
            <person name="Baker D."/>
            <person name="Gharbi K."/>
            <person name="Hall N."/>
            <person name="Watson M."/>
            <person name="Adriaenssens E.M."/>
            <person name="Foster-Nyarko E."/>
            <person name="Jarju S."/>
            <person name="Secka A."/>
            <person name="Antonio M."/>
            <person name="Oren A."/>
            <person name="Chaudhuri R.R."/>
            <person name="La Ragione R."/>
            <person name="Hildebrand F."/>
            <person name="Pallen M.J."/>
        </authorList>
    </citation>
    <scope>NUCLEOTIDE SEQUENCE</scope>
    <source>
        <strain evidence="3">CHK178-16964</strain>
    </source>
</reference>
<dbReference type="InterPro" id="IPR013486">
    <property type="entry name" value="SpoIID/LytB"/>
</dbReference>
<evidence type="ECO:0000313" key="4">
    <source>
        <dbReference type="Proteomes" id="UP000823900"/>
    </source>
</evidence>
<proteinExistence type="predicted"/>
<feature type="transmembrane region" description="Helical" evidence="1">
    <location>
        <begin position="7"/>
        <end position="26"/>
    </location>
</feature>
<gene>
    <name evidence="3" type="ORF">IAA07_06015</name>
</gene>
<dbReference type="PANTHER" id="PTHR30032">
    <property type="entry name" value="N-ACETYLMURAMOYL-L-ALANINE AMIDASE-RELATED"/>
    <property type="match status" value="1"/>
</dbReference>
<name>A0A9D2KNF1_9FIRM</name>
<keyword evidence="1" id="KW-0812">Transmembrane</keyword>
<keyword evidence="1" id="KW-0472">Membrane</keyword>
<dbReference type="PANTHER" id="PTHR30032:SF4">
    <property type="entry name" value="AMIDASE ENHANCER"/>
    <property type="match status" value="1"/>
</dbReference>
<evidence type="ECO:0000256" key="1">
    <source>
        <dbReference type="SAM" id="Phobius"/>
    </source>
</evidence>
<dbReference type="GO" id="GO:0030288">
    <property type="term" value="C:outer membrane-bounded periplasmic space"/>
    <property type="evidence" value="ECO:0007669"/>
    <property type="project" value="TreeGrafter"/>
</dbReference>
<keyword evidence="1" id="KW-1133">Transmembrane helix</keyword>
<comment type="caution">
    <text evidence="3">The sequence shown here is derived from an EMBL/GenBank/DDBJ whole genome shotgun (WGS) entry which is preliminary data.</text>
</comment>
<dbReference type="GO" id="GO:0030435">
    <property type="term" value="P:sporulation resulting in formation of a cellular spore"/>
    <property type="evidence" value="ECO:0007669"/>
    <property type="project" value="InterPro"/>
</dbReference>
<evidence type="ECO:0000313" key="3">
    <source>
        <dbReference type="EMBL" id="HJA71124.1"/>
    </source>
</evidence>
<organism evidence="3 4">
    <name type="scientific">Candidatus Lachnoclostridium stercoravium</name>
    <dbReference type="NCBI Taxonomy" id="2838633"/>
    <lineage>
        <taxon>Bacteria</taxon>
        <taxon>Bacillati</taxon>
        <taxon>Bacillota</taxon>
        <taxon>Clostridia</taxon>
        <taxon>Lachnospirales</taxon>
        <taxon>Lachnospiraceae</taxon>
    </lineage>
</organism>
<dbReference type="InterPro" id="IPR013693">
    <property type="entry name" value="SpoIID/LytB_N"/>
</dbReference>
<dbReference type="EMBL" id="DWZA01000053">
    <property type="protein sequence ID" value="HJA71124.1"/>
    <property type="molecule type" value="Genomic_DNA"/>
</dbReference>
<sequence length="749" mass="82938">MKNHYPFIAWVAGIPALIITLIIIIVCNEPKGEGISRALACKSAVLAMISREECENFEKDLDRSHFQESARSSWYVKYMDYLYEKGYLTESMTPPETKAAQGYLTYGEAEHLAGAISKGLEGKIRATRKNRDTPIPEDEWWLFYEALVRETGGKEAVEQKEILIYGTPFNVKEAPAWTAYTSEGVMGFEGISLDAYIDCQIRVTLRDGELIRVERLVSDQVVYKNVWLAEGEQGKSLVYVGNIVREMDTGLDADEKKELYNNIADITLEKGKIRKIVVKKERMTGRVLAVKEDSIEIEGHGILPLSPDFQVFKTYGTFEKKTPADILVGYDIQEFVVSDGAVCAALLVRDFDAKTIRVLIMDTGFQSALHQKLTFTSMGTMTVVWGGGKEERLEVGKSLTIEQGDPRLEKGRVTIQAEDGEEIVVQELERGYGKPSYCGHLEVTDEEGGLALVNELYVEDYLKRVVPSEMPPSYEKEALKAQAVCARTFAYEQILGNSYSQYGAHVDDSTNFQVYNNAARDSRTDAAVDETYGQILMYEGEPIEALYFSTSCGVTADGSIWGGDPSKLPYLKSVALRDDRKQLDLTSNQVFDDFIRNKNFSAYDSQFPLFRWETVTTSDILQEKVTGIGAITKVSVTERGAGGIAKKLEITGTAGTKTVNGQSEIRAILGNASLEFVRNDGKRVNGYDTLPSGFFTVGGADGIFHIYGGGYGHGVGMSQNGAQGMAERGSSYKTILGFFYDGADIVEVE</sequence>
<feature type="domain" description="Sporulation stage II protein D amidase enhancer LytB N-terminal" evidence="2">
    <location>
        <begin position="447"/>
        <end position="538"/>
    </location>
</feature>
<dbReference type="Proteomes" id="UP000823900">
    <property type="component" value="Unassembled WGS sequence"/>
</dbReference>
<dbReference type="AlphaFoldDB" id="A0A9D2KNF1"/>
<reference evidence="3" key="2">
    <citation type="submission" date="2021-04" db="EMBL/GenBank/DDBJ databases">
        <authorList>
            <person name="Gilroy R."/>
        </authorList>
    </citation>
    <scope>NUCLEOTIDE SEQUENCE</scope>
    <source>
        <strain evidence="3">CHK178-16964</strain>
    </source>
</reference>
<evidence type="ECO:0000259" key="2">
    <source>
        <dbReference type="Pfam" id="PF08486"/>
    </source>
</evidence>